<evidence type="ECO:0000259" key="2">
    <source>
        <dbReference type="SMART" id="SM00776"/>
    </source>
</evidence>
<feature type="transmembrane region" description="Helical" evidence="1">
    <location>
        <begin position="354"/>
        <end position="372"/>
    </location>
</feature>
<keyword evidence="4" id="KW-1185">Reference proteome</keyword>
<dbReference type="Proteomes" id="UP000652567">
    <property type="component" value="Unassembled WGS sequence"/>
</dbReference>
<feature type="transmembrane region" description="Helical" evidence="1">
    <location>
        <begin position="424"/>
        <end position="444"/>
    </location>
</feature>
<protein>
    <recommendedName>
        <fullName evidence="2">Glycosyl hydrolase family 98 putative carbohydrate-binding module domain-containing protein</fullName>
    </recommendedName>
</protein>
<dbReference type="SMART" id="SM00776">
    <property type="entry name" value="NPCBM"/>
    <property type="match status" value="1"/>
</dbReference>
<dbReference type="EMBL" id="PRDL01000001">
    <property type="protein sequence ID" value="MBE8717343.1"/>
    <property type="molecule type" value="Genomic_DNA"/>
</dbReference>
<dbReference type="Pfam" id="PF08305">
    <property type="entry name" value="NPCBM"/>
    <property type="match status" value="1"/>
</dbReference>
<feature type="transmembrane region" description="Helical" evidence="1">
    <location>
        <begin position="52"/>
        <end position="70"/>
    </location>
</feature>
<name>A0A928YVR0_9GAMM</name>
<organism evidence="3 4">
    <name type="scientific">Cellvibrio polysaccharolyticus</name>
    <dbReference type="NCBI Taxonomy" id="2082724"/>
    <lineage>
        <taxon>Bacteria</taxon>
        <taxon>Pseudomonadati</taxon>
        <taxon>Pseudomonadota</taxon>
        <taxon>Gammaproteobacteria</taxon>
        <taxon>Cellvibrionales</taxon>
        <taxon>Cellvibrionaceae</taxon>
        <taxon>Cellvibrio</taxon>
    </lineage>
</organism>
<feature type="transmembrane region" description="Helical" evidence="1">
    <location>
        <begin position="179"/>
        <end position="198"/>
    </location>
</feature>
<comment type="caution">
    <text evidence="3">The sequence shown here is derived from an EMBL/GenBank/DDBJ whole genome shotgun (WGS) entry which is preliminary data.</text>
</comment>
<reference evidence="3" key="1">
    <citation type="submission" date="2018-07" db="EMBL/GenBank/DDBJ databases">
        <title>Genome assembly of strain Ka43.</title>
        <authorList>
            <person name="Kukolya J."/>
            <person name="Nagy I."/>
            <person name="Horvath B."/>
            <person name="Toth A."/>
        </authorList>
    </citation>
    <scope>NUCLEOTIDE SEQUENCE</scope>
    <source>
        <strain evidence="3">KB43</strain>
    </source>
</reference>
<dbReference type="InterPro" id="IPR038637">
    <property type="entry name" value="NPCBM_sf"/>
</dbReference>
<proteinExistence type="predicted"/>
<feature type="transmembrane region" description="Helical" evidence="1">
    <location>
        <begin position="464"/>
        <end position="482"/>
    </location>
</feature>
<feature type="transmembrane region" description="Helical" evidence="1">
    <location>
        <begin position="321"/>
        <end position="342"/>
    </location>
</feature>
<dbReference type="Gene3D" id="2.60.120.1060">
    <property type="entry name" value="NPCBM/NEW2 domain"/>
    <property type="match status" value="1"/>
</dbReference>
<dbReference type="AlphaFoldDB" id="A0A928YVR0"/>
<evidence type="ECO:0000313" key="3">
    <source>
        <dbReference type="EMBL" id="MBE8717343.1"/>
    </source>
</evidence>
<feature type="transmembrane region" description="Helical" evidence="1">
    <location>
        <begin position="244"/>
        <end position="264"/>
    </location>
</feature>
<sequence length="640" mass="72066">MTNRQLTGMSIKRRNRLATMIKTTPSAESTGQIFLKEPMLPHAHSERNVSTLFHWYISGAILLNLLMMFFDGHGGDLGFWKDWVRQLGTHGYGQFNGNYPPGYVHWLWLTAKMYTFLQMPFEISPFLKFTTQIPVLLAHLLLIAIIYQLLKRYAVSRTHFHLAMALTAFNPALLLDGPVWGQIDVIPVVPALAAILISCHERWRIWAFPLYCTSLLIKFQMISFSPVMGIVFLRHWKTHLKGGLLSLLLIPLAFLPALVTGNGIRAFELAYIEVLNQYGRTTMGAANIWILLTGNATPDTLVLFGISPDSFWAPLFTARRFGMICFAITIISLFLHAVYLLATGKFPKETQAAASRLLFYAIACATAFFTFLPAMHERYIIPAVIMSLAYCAITPGRLLVPLALTFISTFNLLMTLGIKTSHMWPVISWLMLATCLYIILECLLPRNARKVISNLFEKVATLPWLSAWVLVIALSWSAHLLYQRSYTHVAALSDNQKLLTEYTPVFQKQDYGHLQINKSINGNPLSVGGKRYATGFGTHVNSVIDFELPRGATHLTFIAGVDNEVETAQVSFQVWGDEKELWRSPVHYGSEKNLQPVEVDIRGIRRLSLRANALKSISAGHVDWVNPVITFRNGSNPEQP</sequence>
<feature type="transmembrane region" description="Helical" evidence="1">
    <location>
        <begin position="378"/>
        <end position="393"/>
    </location>
</feature>
<gene>
    <name evidence="3" type="ORF">C4F51_09100</name>
</gene>
<feature type="transmembrane region" description="Helical" evidence="1">
    <location>
        <begin position="210"/>
        <end position="232"/>
    </location>
</feature>
<keyword evidence="1" id="KW-0812">Transmembrane</keyword>
<dbReference type="InterPro" id="IPR008979">
    <property type="entry name" value="Galactose-bd-like_sf"/>
</dbReference>
<keyword evidence="1" id="KW-1133">Transmembrane helix</keyword>
<accession>A0A928YVR0</accession>
<dbReference type="InterPro" id="IPR013222">
    <property type="entry name" value="Glyco_hyd_98_carb-bd"/>
</dbReference>
<evidence type="ECO:0000313" key="4">
    <source>
        <dbReference type="Proteomes" id="UP000652567"/>
    </source>
</evidence>
<feature type="transmembrane region" description="Helical" evidence="1">
    <location>
        <begin position="133"/>
        <end position="150"/>
    </location>
</feature>
<evidence type="ECO:0000256" key="1">
    <source>
        <dbReference type="SAM" id="Phobius"/>
    </source>
</evidence>
<feature type="transmembrane region" description="Helical" evidence="1">
    <location>
        <begin position="285"/>
        <end position="306"/>
    </location>
</feature>
<feature type="domain" description="Glycosyl hydrolase family 98 putative carbohydrate-binding module" evidence="2">
    <location>
        <begin position="493"/>
        <end position="631"/>
    </location>
</feature>
<keyword evidence="1" id="KW-0472">Membrane</keyword>
<dbReference type="SUPFAM" id="SSF49785">
    <property type="entry name" value="Galactose-binding domain-like"/>
    <property type="match status" value="1"/>
</dbReference>